<keyword evidence="1" id="KW-0732">Signal</keyword>
<sequence>MHFLHIILFSSLITWIHGCGPLPMDINNGVLPMPTRIISSAQMPSHNNRNAALKALEFLCSQYPLICQSYHFDNKEGSE</sequence>
<evidence type="ECO:0000313" key="3">
    <source>
        <dbReference type="WBParaSite" id="mrna-Wban_01584"/>
    </source>
</evidence>
<evidence type="ECO:0000256" key="1">
    <source>
        <dbReference type="SAM" id="SignalP"/>
    </source>
</evidence>
<proteinExistence type="predicted"/>
<organism evidence="2 3">
    <name type="scientific">Wuchereria bancrofti</name>
    <dbReference type="NCBI Taxonomy" id="6293"/>
    <lineage>
        <taxon>Eukaryota</taxon>
        <taxon>Metazoa</taxon>
        <taxon>Ecdysozoa</taxon>
        <taxon>Nematoda</taxon>
        <taxon>Chromadorea</taxon>
        <taxon>Rhabditida</taxon>
        <taxon>Spirurina</taxon>
        <taxon>Spiruromorpha</taxon>
        <taxon>Filarioidea</taxon>
        <taxon>Onchocercidae</taxon>
        <taxon>Wuchereria</taxon>
    </lineage>
</organism>
<evidence type="ECO:0000313" key="2">
    <source>
        <dbReference type="Proteomes" id="UP000093561"/>
    </source>
</evidence>
<name>A0AAF5RTM7_WUCBA</name>
<protein>
    <submittedName>
        <fullName evidence="3">Uncharacterized protein</fullName>
    </submittedName>
</protein>
<dbReference type="AlphaFoldDB" id="A0AAF5RTM7"/>
<dbReference type="Proteomes" id="UP000093561">
    <property type="component" value="Unassembled WGS sequence"/>
</dbReference>
<feature type="signal peptide" evidence="1">
    <location>
        <begin position="1"/>
        <end position="18"/>
    </location>
</feature>
<feature type="chain" id="PRO_5042231811" evidence="1">
    <location>
        <begin position="19"/>
        <end position="79"/>
    </location>
</feature>
<reference evidence="3" key="3">
    <citation type="submission" date="2024-02" db="UniProtKB">
        <authorList>
            <consortium name="WormBaseParasite"/>
        </authorList>
    </citation>
    <scope>IDENTIFICATION</scope>
    <source>
        <strain evidence="3">pt0022</strain>
    </source>
</reference>
<reference evidence="2" key="1">
    <citation type="submission" date="2015-03" db="EMBL/GenBank/DDBJ databases">
        <title>Wuchereria bancrofti Genome Sequencing Papua New Guinea Strain.</title>
        <authorList>
            <person name="Small S.T."/>
            <person name="Serre D."/>
            <person name="Zimmerman P.A."/>
        </authorList>
    </citation>
    <scope>NUCLEOTIDE SEQUENCE [LARGE SCALE GENOMIC DNA]</scope>
    <source>
        <strain evidence="2">pt0022</strain>
    </source>
</reference>
<dbReference type="WBParaSite" id="mrna-Wban_01584">
    <property type="protein sequence ID" value="mrna-Wban_01584"/>
    <property type="gene ID" value="Wban_01584"/>
</dbReference>
<reference evidence="2" key="2">
    <citation type="journal article" date="2016" name="Mol. Ecol.">
        <title>Population genomics of the filarial nematode parasite Wuchereria bancrofti from mosquitoes.</title>
        <authorList>
            <person name="Small S.T."/>
            <person name="Reimer L.J."/>
            <person name="Tisch D.J."/>
            <person name="King C.L."/>
            <person name="Christensen B.M."/>
            <person name="Siba P.M."/>
            <person name="Kazura J.W."/>
            <person name="Serre D."/>
            <person name="Zimmerman P.A."/>
        </authorList>
    </citation>
    <scope>NUCLEOTIDE SEQUENCE</scope>
    <source>
        <strain evidence="2">pt0022</strain>
    </source>
</reference>
<accession>A0AAF5RTM7</accession>